<feature type="domain" description="Outer membrane protein beta-barrel" evidence="2">
    <location>
        <begin position="41"/>
        <end position="205"/>
    </location>
</feature>
<sequence>MCWSPTGTKTQQKLIFNMRNYFLITFTAFALNALLAPLAFGQNSTFRDRLTLGVKAGFNWTSSNDEDRVQDNKVKPRPGFHVGGLAHYHLADNWALQTELTYSKEGALYDFKGSKTIAPYEGKTDLNFLNVPLLVQYMFGSSFRIQTGPQLGYALSIKYEDPYNEESEKNDIQKVNLSWSVGFGYLTKSGIGFDARYNAGLSNVYKEGFYPDQSARTRAGQIGVFYQFK</sequence>
<gene>
    <name evidence="3" type="ORF">GU926_01890</name>
</gene>
<evidence type="ECO:0000313" key="4">
    <source>
        <dbReference type="Proteomes" id="UP000464214"/>
    </source>
</evidence>
<dbReference type="KEGG" id="nib:GU926_01890"/>
<name>A0A6P1NX88_9BACT</name>
<dbReference type="Pfam" id="PF13568">
    <property type="entry name" value="OMP_b-brl_2"/>
    <property type="match status" value="1"/>
</dbReference>
<evidence type="ECO:0000256" key="1">
    <source>
        <dbReference type="SAM" id="Phobius"/>
    </source>
</evidence>
<reference evidence="3 4" key="1">
    <citation type="submission" date="2020-01" db="EMBL/GenBank/DDBJ databases">
        <authorList>
            <person name="Kim M."/>
        </authorList>
    </citation>
    <scope>NUCLEOTIDE SEQUENCE [LARGE SCALE GENOMIC DNA]</scope>
    <source>
        <strain evidence="3 4">BT10</strain>
    </source>
</reference>
<organism evidence="3 4">
    <name type="scientific">Nibribacter ruber</name>
    <dbReference type="NCBI Taxonomy" id="2698458"/>
    <lineage>
        <taxon>Bacteria</taxon>
        <taxon>Pseudomonadati</taxon>
        <taxon>Bacteroidota</taxon>
        <taxon>Cytophagia</taxon>
        <taxon>Cytophagales</taxon>
        <taxon>Hymenobacteraceae</taxon>
        <taxon>Nibribacter</taxon>
    </lineage>
</organism>
<dbReference type="AlphaFoldDB" id="A0A6P1NX88"/>
<keyword evidence="1" id="KW-0812">Transmembrane</keyword>
<proteinExistence type="predicted"/>
<accession>A0A6P1NX88</accession>
<dbReference type="InterPro" id="IPR025665">
    <property type="entry name" value="Beta-barrel_OMP_2"/>
</dbReference>
<dbReference type="Proteomes" id="UP000464214">
    <property type="component" value="Chromosome"/>
</dbReference>
<evidence type="ECO:0000313" key="3">
    <source>
        <dbReference type="EMBL" id="QHL86261.1"/>
    </source>
</evidence>
<keyword evidence="1" id="KW-0472">Membrane</keyword>
<protein>
    <submittedName>
        <fullName evidence="3">Outer membrane beta-barrel protein</fullName>
    </submittedName>
</protein>
<keyword evidence="4" id="KW-1185">Reference proteome</keyword>
<evidence type="ECO:0000259" key="2">
    <source>
        <dbReference type="Pfam" id="PF13568"/>
    </source>
</evidence>
<dbReference type="InterPro" id="IPR011250">
    <property type="entry name" value="OMP/PagP_B-barrel"/>
</dbReference>
<dbReference type="EMBL" id="CP047897">
    <property type="protein sequence ID" value="QHL86261.1"/>
    <property type="molecule type" value="Genomic_DNA"/>
</dbReference>
<dbReference type="Gene3D" id="2.40.160.20">
    <property type="match status" value="1"/>
</dbReference>
<dbReference type="RefSeq" id="WP_160688506.1">
    <property type="nucleotide sequence ID" value="NZ_CP047897.1"/>
</dbReference>
<feature type="transmembrane region" description="Helical" evidence="1">
    <location>
        <begin position="21"/>
        <end position="40"/>
    </location>
</feature>
<keyword evidence="1" id="KW-1133">Transmembrane helix</keyword>
<dbReference type="SUPFAM" id="SSF56925">
    <property type="entry name" value="OMPA-like"/>
    <property type="match status" value="1"/>
</dbReference>